<dbReference type="PROSITE" id="PS00455">
    <property type="entry name" value="AMP_BINDING"/>
    <property type="match status" value="1"/>
</dbReference>
<dbReference type="PANTHER" id="PTHR43767:SF1">
    <property type="entry name" value="NONRIBOSOMAL PEPTIDE SYNTHASE PES1 (EUROFUNG)-RELATED"/>
    <property type="match status" value="1"/>
</dbReference>
<dbReference type="NCBIfam" id="NF004837">
    <property type="entry name" value="PRK06187.1"/>
    <property type="match status" value="1"/>
</dbReference>
<dbReference type="AlphaFoldDB" id="A0A518BQF6"/>
<dbReference type="PANTHER" id="PTHR43767">
    <property type="entry name" value="LONG-CHAIN-FATTY-ACID--COA LIGASE"/>
    <property type="match status" value="1"/>
</dbReference>
<evidence type="ECO:0000259" key="3">
    <source>
        <dbReference type="Pfam" id="PF00501"/>
    </source>
</evidence>
<evidence type="ECO:0000313" key="6">
    <source>
        <dbReference type="Proteomes" id="UP000316921"/>
    </source>
</evidence>
<dbReference type="Pfam" id="PF00501">
    <property type="entry name" value="AMP-binding"/>
    <property type="match status" value="1"/>
</dbReference>
<evidence type="ECO:0000313" key="5">
    <source>
        <dbReference type="EMBL" id="QDU69199.1"/>
    </source>
</evidence>
<organism evidence="5 6">
    <name type="scientific">Engelhardtia mirabilis</name>
    <dbReference type="NCBI Taxonomy" id="2528011"/>
    <lineage>
        <taxon>Bacteria</taxon>
        <taxon>Pseudomonadati</taxon>
        <taxon>Planctomycetota</taxon>
        <taxon>Planctomycetia</taxon>
        <taxon>Planctomycetia incertae sedis</taxon>
        <taxon>Engelhardtia</taxon>
    </lineage>
</organism>
<dbReference type="EMBL" id="CP036287">
    <property type="protein sequence ID" value="QDU69199.1"/>
    <property type="molecule type" value="Genomic_DNA"/>
</dbReference>
<feature type="domain" description="AMP-binding enzyme C-terminal" evidence="4">
    <location>
        <begin position="449"/>
        <end position="524"/>
    </location>
</feature>
<dbReference type="Gene3D" id="3.40.50.12780">
    <property type="entry name" value="N-terminal domain of ligase-like"/>
    <property type="match status" value="1"/>
</dbReference>
<dbReference type="GO" id="GO:0004467">
    <property type="term" value="F:long-chain fatty acid-CoA ligase activity"/>
    <property type="evidence" value="ECO:0007669"/>
    <property type="project" value="UniProtKB-EC"/>
</dbReference>
<dbReference type="Proteomes" id="UP000316921">
    <property type="component" value="Chromosome"/>
</dbReference>
<comment type="similarity">
    <text evidence="1">Belongs to the ATP-dependent AMP-binding enzyme family.</text>
</comment>
<dbReference type="FunFam" id="3.30.300.30:FF:000008">
    <property type="entry name" value="2,3-dihydroxybenzoate-AMP ligase"/>
    <property type="match status" value="1"/>
</dbReference>
<dbReference type="InterPro" id="IPR000873">
    <property type="entry name" value="AMP-dep_synth/lig_dom"/>
</dbReference>
<dbReference type="KEGG" id="pbap:Pla133_43160"/>
<accession>A0A518BQF6</accession>
<dbReference type="EC" id="6.2.1.3" evidence="5"/>
<sequence length="534" mass="56898">MTGAAPDSPIGEVAGTATDAAMGCEHPDHGHTAPTIPRLLIQAAQVHGTAEAARDGELRVTWSEFAARVAGRAAQYAHLGVGRGDRVAVLADNGLAFLEAYFAVAAVGAVSVPLNVRLVPRELAGVLEDAEPVLLLAQERYSRVAREAATLISGAIELQPLAQSPDATGVLEPGPAREGDLAHLYYTSGTTGRPKGVMLSHRNVCQHALAAACELSLAPTDTWAHIAPMFHLADAWASFAITLVGGRHVFLERFEAGAALDLMERERATITNLVPTMLGAMVARTDAAARDWSRLRSILSGGAPIAPEVVRAIVATFRTEYVQTYGMTETSPYLTLSKLGRAQAGLSAEERLALSARTGRPFLGIELQVVDADGARVPADDTSVGEIRVRGATVTAGYWRQPEATAQALRDGWLWTGDLARVDRHGFVEIVDRAKDMILTGGENVYSIEVENVLYEHPDVLEAAAFGRPDVQWGEAVWAAVVPREGRRLDAAALIAHCRGRLAGFKVPKGIDLLEALPRTGSGKIAKRLLRDGI</sequence>
<keyword evidence="2 5" id="KW-0436">Ligase</keyword>
<reference evidence="5 6" key="1">
    <citation type="submission" date="2019-02" db="EMBL/GenBank/DDBJ databases">
        <title>Deep-cultivation of Planctomycetes and their phenomic and genomic characterization uncovers novel biology.</title>
        <authorList>
            <person name="Wiegand S."/>
            <person name="Jogler M."/>
            <person name="Boedeker C."/>
            <person name="Pinto D."/>
            <person name="Vollmers J."/>
            <person name="Rivas-Marin E."/>
            <person name="Kohn T."/>
            <person name="Peeters S.H."/>
            <person name="Heuer A."/>
            <person name="Rast P."/>
            <person name="Oberbeckmann S."/>
            <person name="Bunk B."/>
            <person name="Jeske O."/>
            <person name="Meyerdierks A."/>
            <person name="Storesund J.E."/>
            <person name="Kallscheuer N."/>
            <person name="Luecker S."/>
            <person name="Lage O.M."/>
            <person name="Pohl T."/>
            <person name="Merkel B.J."/>
            <person name="Hornburger P."/>
            <person name="Mueller R.-W."/>
            <person name="Bruemmer F."/>
            <person name="Labrenz M."/>
            <person name="Spormann A.M."/>
            <person name="Op den Camp H."/>
            <person name="Overmann J."/>
            <person name="Amann R."/>
            <person name="Jetten M.S.M."/>
            <person name="Mascher T."/>
            <person name="Medema M.H."/>
            <person name="Devos D.P."/>
            <person name="Kaster A.-K."/>
            <person name="Ovreas L."/>
            <person name="Rohde M."/>
            <person name="Galperin M.Y."/>
            <person name="Jogler C."/>
        </authorList>
    </citation>
    <scope>NUCLEOTIDE SEQUENCE [LARGE SCALE GENOMIC DNA]</scope>
    <source>
        <strain evidence="5 6">Pla133</strain>
    </source>
</reference>
<evidence type="ECO:0000256" key="2">
    <source>
        <dbReference type="ARBA" id="ARBA00022598"/>
    </source>
</evidence>
<dbReference type="SUPFAM" id="SSF56801">
    <property type="entry name" value="Acetyl-CoA synthetase-like"/>
    <property type="match status" value="1"/>
</dbReference>
<feature type="domain" description="AMP-dependent synthetase/ligase" evidence="3">
    <location>
        <begin position="42"/>
        <end position="399"/>
    </location>
</feature>
<dbReference type="InterPro" id="IPR020845">
    <property type="entry name" value="AMP-binding_CS"/>
</dbReference>
<name>A0A518BQF6_9BACT</name>
<keyword evidence="6" id="KW-1185">Reference proteome</keyword>
<dbReference type="Gene3D" id="3.30.300.30">
    <property type="match status" value="1"/>
</dbReference>
<evidence type="ECO:0000259" key="4">
    <source>
        <dbReference type="Pfam" id="PF13193"/>
    </source>
</evidence>
<protein>
    <submittedName>
        <fullName evidence="5">Long-chain-fatty-acid--CoA ligase</fullName>
        <ecNumber evidence="5">6.2.1.3</ecNumber>
    </submittedName>
</protein>
<dbReference type="InterPro" id="IPR042099">
    <property type="entry name" value="ANL_N_sf"/>
</dbReference>
<evidence type="ECO:0000256" key="1">
    <source>
        <dbReference type="ARBA" id="ARBA00006432"/>
    </source>
</evidence>
<proteinExistence type="inferred from homology"/>
<dbReference type="InterPro" id="IPR045851">
    <property type="entry name" value="AMP-bd_C_sf"/>
</dbReference>
<dbReference type="InterPro" id="IPR050237">
    <property type="entry name" value="ATP-dep_AMP-bd_enzyme"/>
</dbReference>
<gene>
    <name evidence="5" type="primary">lcfB</name>
    <name evidence="5" type="ORF">Pla133_43160</name>
</gene>
<dbReference type="InterPro" id="IPR025110">
    <property type="entry name" value="AMP-bd_C"/>
</dbReference>
<dbReference type="Pfam" id="PF13193">
    <property type="entry name" value="AMP-binding_C"/>
    <property type="match status" value="1"/>
</dbReference>